<organism evidence="1 2">
    <name type="scientific">Rhizobium phage RHph_I1_6</name>
    <dbReference type="NCBI Taxonomy" id="2509728"/>
    <lineage>
        <taxon>Viruses</taxon>
        <taxon>Duplodnaviria</taxon>
        <taxon>Heunggongvirae</taxon>
        <taxon>Uroviricota</taxon>
        <taxon>Caudoviricetes</taxon>
        <taxon>Schitoviridae</taxon>
        <taxon>Demetervirinae</taxon>
        <taxon>Cyamitesvirus</taxon>
        <taxon>Cyamitesvirus I16</taxon>
    </lineage>
</organism>
<reference evidence="1" key="1">
    <citation type="submission" date="2020-01" db="EMBL/GenBank/DDBJ databases">
        <title>Patterns of diversity and host range of bacteriophage communities associated with bean-nodulatin bacteria.</title>
        <authorList>
            <person name="Vann Cauwenberghe J."/>
            <person name="Santamaria R.I."/>
            <person name="Bustos P."/>
            <person name="Juarez S."/>
            <person name="Gonzalez V."/>
        </authorList>
    </citation>
    <scope>NUCLEOTIDE SEQUENCE</scope>
</reference>
<proteinExistence type="predicted"/>
<name>A0A7S5V0Y6_9CAUD</name>
<keyword evidence="2" id="KW-1185">Reference proteome</keyword>
<protein>
    <submittedName>
        <fullName evidence="1">Uncharacterized protein</fullName>
    </submittedName>
</protein>
<sequence>MLFNYKPGDKVIYLNDFGVCWGVKIITEQADWGYGPAYLHEGSDTPWYRVPERNYLPADEADLTASNEQLQSKYGFTPTEWFGCY</sequence>
<dbReference type="Proteomes" id="UP000626490">
    <property type="component" value="Segment"/>
</dbReference>
<accession>A0A7S5V0Y6</accession>
<gene>
    <name evidence="1" type="ORF">EVC27_029</name>
</gene>
<evidence type="ECO:0000313" key="2">
    <source>
        <dbReference type="Proteomes" id="UP000626490"/>
    </source>
</evidence>
<evidence type="ECO:0000313" key="1">
    <source>
        <dbReference type="EMBL" id="QIG76554.1"/>
    </source>
</evidence>
<dbReference type="EMBL" id="MN988555">
    <property type="protein sequence ID" value="QIG76554.1"/>
    <property type="molecule type" value="Genomic_DNA"/>
</dbReference>